<proteinExistence type="predicted"/>
<gene>
    <name evidence="1" type="ORF">SSFG_07052</name>
</gene>
<dbReference type="AlphaFoldDB" id="D6A6Z0"/>
<dbReference type="Proteomes" id="UP000003824">
    <property type="component" value="Unassembled WGS sequence"/>
</dbReference>
<dbReference type="EMBL" id="DS999641">
    <property type="protein sequence ID" value="EFE71816.2"/>
    <property type="molecule type" value="Genomic_DNA"/>
</dbReference>
<evidence type="ECO:0000313" key="2">
    <source>
        <dbReference type="Proteomes" id="UP000003824"/>
    </source>
</evidence>
<accession>D6A6Z0</accession>
<sequence>MELGPLSRCLGMTFHTHDRLFTGRVRERTLHRIGGPPAPHSVIILGSSRLRLFSPGSPA</sequence>
<reference evidence="2" key="1">
    <citation type="submission" date="2008-12" db="EMBL/GenBank/DDBJ databases">
        <title>Annotation of Streptomyces ghanaensis ATCC 14672.</title>
        <authorList>
            <consortium name="The Broad Institute Genome Sequencing Platform"/>
            <consortium name="Broad Institute Microbial Sequencing Center"/>
            <person name="Fischbach M."/>
            <person name="Ward D."/>
            <person name="Young S."/>
            <person name="Kodira C.D."/>
            <person name="Zeng Q."/>
            <person name="Koehrsen M."/>
            <person name="Godfrey P."/>
            <person name="Alvarado L."/>
            <person name="Berlin A.M."/>
            <person name="Borenstein D."/>
            <person name="Chen Z."/>
            <person name="Engels R."/>
            <person name="Freedman E."/>
            <person name="Gellesch M."/>
            <person name="Goldberg J."/>
            <person name="Griggs A."/>
            <person name="Gujja S."/>
            <person name="Heiman D.I."/>
            <person name="Hepburn T.A."/>
            <person name="Howarth C."/>
            <person name="Jen D."/>
            <person name="Larson L."/>
            <person name="Lewis B."/>
            <person name="Mehta T."/>
            <person name="Park D."/>
            <person name="Pearson M."/>
            <person name="Roberts A."/>
            <person name="Saif S."/>
            <person name="Shea T.D."/>
            <person name="Shenoy N."/>
            <person name="Sisk P."/>
            <person name="Stolte C."/>
            <person name="Sykes S.N."/>
            <person name="Walk T."/>
            <person name="White J."/>
            <person name="Yandava C."/>
            <person name="Straight P."/>
            <person name="Clardy J."/>
            <person name="Hung D."/>
            <person name="Kolter R."/>
            <person name="Mekalanos J."/>
            <person name="Walker S."/>
            <person name="Walsh C.T."/>
            <person name="Wieland B.L.C."/>
            <person name="Ilzarbe M."/>
            <person name="Galagan J."/>
            <person name="Nusbaum C."/>
            <person name="Birren B."/>
        </authorList>
    </citation>
    <scope>NUCLEOTIDE SEQUENCE [LARGE SCALE GENOMIC DNA]</scope>
    <source>
        <strain evidence="2">ATCC 14672 / DSM 40746 / JCM 4963 / KCTC 9882 / NRRL B-12104 / FH 1290</strain>
    </source>
</reference>
<evidence type="ECO:0000313" key="1">
    <source>
        <dbReference type="EMBL" id="EFE71816.2"/>
    </source>
</evidence>
<protein>
    <submittedName>
        <fullName evidence="1">Predicted protein</fullName>
    </submittedName>
</protein>
<name>D6A6Z0_STRV1</name>
<organism evidence="1 2">
    <name type="scientific">Streptomyces viridosporus (strain ATCC 14672 / DSM 40746 / JCM 4963 / KCTC 9882 / NRRL B-12104 / FH 1290)</name>
    <name type="common">Streptomyces ghanaensis</name>
    <dbReference type="NCBI Taxonomy" id="566461"/>
    <lineage>
        <taxon>Bacteria</taxon>
        <taxon>Bacillati</taxon>
        <taxon>Actinomycetota</taxon>
        <taxon>Actinomycetes</taxon>
        <taxon>Kitasatosporales</taxon>
        <taxon>Streptomycetaceae</taxon>
        <taxon>Streptomyces</taxon>
    </lineage>
</organism>